<accession>A0A0E9VSB3</accession>
<dbReference type="EMBL" id="GBXM01027611">
    <property type="protein sequence ID" value="JAH80966.1"/>
    <property type="molecule type" value="Transcribed_RNA"/>
</dbReference>
<reference evidence="1" key="2">
    <citation type="journal article" date="2015" name="Fish Shellfish Immunol.">
        <title>Early steps in the European eel (Anguilla anguilla)-Vibrio vulnificus interaction in the gills: Role of the RtxA13 toxin.</title>
        <authorList>
            <person name="Callol A."/>
            <person name="Pajuelo D."/>
            <person name="Ebbesson L."/>
            <person name="Teles M."/>
            <person name="MacKenzie S."/>
            <person name="Amaro C."/>
        </authorList>
    </citation>
    <scope>NUCLEOTIDE SEQUENCE</scope>
</reference>
<proteinExistence type="predicted"/>
<sequence>MKVVGECIYIFC</sequence>
<name>A0A0E9VSB3_ANGAN</name>
<reference evidence="1" key="1">
    <citation type="submission" date="2014-11" db="EMBL/GenBank/DDBJ databases">
        <authorList>
            <person name="Amaro Gonzalez C."/>
        </authorList>
    </citation>
    <scope>NUCLEOTIDE SEQUENCE</scope>
</reference>
<protein>
    <submittedName>
        <fullName evidence="1">Uncharacterized protein</fullName>
    </submittedName>
</protein>
<evidence type="ECO:0000313" key="1">
    <source>
        <dbReference type="EMBL" id="JAH80966.1"/>
    </source>
</evidence>
<organism evidence="1">
    <name type="scientific">Anguilla anguilla</name>
    <name type="common">European freshwater eel</name>
    <name type="synonym">Muraena anguilla</name>
    <dbReference type="NCBI Taxonomy" id="7936"/>
    <lineage>
        <taxon>Eukaryota</taxon>
        <taxon>Metazoa</taxon>
        <taxon>Chordata</taxon>
        <taxon>Craniata</taxon>
        <taxon>Vertebrata</taxon>
        <taxon>Euteleostomi</taxon>
        <taxon>Actinopterygii</taxon>
        <taxon>Neopterygii</taxon>
        <taxon>Teleostei</taxon>
        <taxon>Anguilliformes</taxon>
        <taxon>Anguillidae</taxon>
        <taxon>Anguilla</taxon>
    </lineage>
</organism>